<keyword evidence="13" id="KW-0411">Iron-sulfur</keyword>
<keyword evidence="10" id="KW-0315">Glutamine amidotransferase</keyword>
<accession>A0A1I2MZH5</accession>
<dbReference type="GO" id="GO:0051538">
    <property type="term" value="F:3 iron, 4 sulfur cluster binding"/>
    <property type="evidence" value="ECO:0007669"/>
    <property type="project" value="UniProtKB-KW"/>
</dbReference>
<keyword evidence="5" id="KW-0028">Amino-acid biosynthesis</keyword>
<proteinExistence type="inferred from homology"/>
<evidence type="ECO:0000256" key="5">
    <source>
        <dbReference type="ARBA" id="ARBA00022605"/>
    </source>
</evidence>
<evidence type="ECO:0000256" key="9">
    <source>
        <dbReference type="ARBA" id="ARBA00022827"/>
    </source>
</evidence>
<evidence type="ECO:0000256" key="4">
    <source>
        <dbReference type="ARBA" id="ARBA00009716"/>
    </source>
</evidence>
<comment type="similarity">
    <text evidence="4">Belongs to the glutamate synthase family.</text>
</comment>
<dbReference type="NCBIfam" id="NF008730">
    <property type="entry name" value="PRK11750.1"/>
    <property type="match status" value="1"/>
</dbReference>
<evidence type="ECO:0000259" key="18">
    <source>
        <dbReference type="PROSITE" id="PS51278"/>
    </source>
</evidence>
<dbReference type="STRING" id="553467.SAMN04488063_0945"/>
<gene>
    <name evidence="19" type="ORF">SAMN04488063_0945</name>
</gene>
<evidence type="ECO:0000256" key="13">
    <source>
        <dbReference type="ARBA" id="ARBA00023014"/>
    </source>
</evidence>
<dbReference type="EMBL" id="FOOQ01000001">
    <property type="protein sequence ID" value="SFF96280.1"/>
    <property type="molecule type" value="Genomic_DNA"/>
</dbReference>
<name>A0A1I2MZH5_9EURY</name>
<dbReference type="SUPFAM" id="SSF51395">
    <property type="entry name" value="FMN-linked oxidoreductases"/>
    <property type="match status" value="1"/>
</dbReference>
<dbReference type="InterPro" id="IPR017932">
    <property type="entry name" value="GATase_2_dom"/>
</dbReference>
<evidence type="ECO:0000256" key="12">
    <source>
        <dbReference type="ARBA" id="ARBA00023004"/>
    </source>
</evidence>
<feature type="region of interest" description="Disordered" evidence="17">
    <location>
        <begin position="1"/>
        <end position="26"/>
    </location>
</feature>
<dbReference type="FunFam" id="2.160.20.60:FF:000001">
    <property type="entry name" value="Glutamate synthase, large subunit"/>
    <property type="match status" value="1"/>
</dbReference>
<evidence type="ECO:0000256" key="16">
    <source>
        <dbReference type="ARBA" id="ARBA00029440"/>
    </source>
</evidence>
<dbReference type="GO" id="GO:0006537">
    <property type="term" value="P:glutamate biosynthetic process"/>
    <property type="evidence" value="ECO:0007669"/>
    <property type="project" value="UniProtKB-KW"/>
</dbReference>
<dbReference type="SUPFAM" id="SSF56235">
    <property type="entry name" value="N-terminal nucleophile aminohydrolases (Ntn hydrolases)"/>
    <property type="match status" value="1"/>
</dbReference>
<keyword evidence="9" id="KW-0274">FAD</keyword>
<dbReference type="PANTHER" id="PTHR11938">
    <property type="entry name" value="FAD NADPH DEHYDROGENASE/OXIDOREDUCTASE"/>
    <property type="match status" value="1"/>
</dbReference>
<dbReference type="Gene3D" id="3.60.20.10">
    <property type="entry name" value="Glutamine Phosphoribosylpyrophosphate, subunit 1, domain 1"/>
    <property type="match status" value="1"/>
</dbReference>
<dbReference type="InterPro" id="IPR013785">
    <property type="entry name" value="Aldolase_TIM"/>
</dbReference>
<feature type="region of interest" description="Disordered" evidence="17">
    <location>
        <begin position="892"/>
        <end position="912"/>
    </location>
</feature>
<dbReference type="InterPro" id="IPR050711">
    <property type="entry name" value="ET-N_metabolism_enzyme"/>
</dbReference>
<keyword evidence="20" id="KW-1185">Reference proteome</keyword>
<dbReference type="GO" id="GO:0015930">
    <property type="term" value="F:glutamate synthase activity"/>
    <property type="evidence" value="ECO:0007669"/>
    <property type="project" value="InterPro"/>
</dbReference>
<dbReference type="Proteomes" id="UP000198876">
    <property type="component" value="Unassembled WGS sequence"/>
</dbReference>
<dbReference type="InterPro" id="IPR002932">
    <property type="entry name" value="Glu_synthdom"/>
</dbReference>
<keyword evidence="12" id="KW-0408">Iron</keyword>
<evidence type="ECO:0000256" key="15">
    <source>
        <dbReference type="ARBA" id="ARBA00023291"/>
    </source>
</evidence>
<dbReference type="InterPro" id="IPR036485">
    <property type="entry name" value="Glu_synth_asu_C_sf"/>
</dbReference>
<dbReference type="PROSITE" id="PS51278">
    <property type="entry name" value="GATASE_TYPE_2"/>
    <property type="match status" value="1"/>
</dbReference>
<dbReference type="GO" id="GO:0046872">
    <property type="term" value="F:metal ion binding"/>
    <property type="evidence" value="ECO:0007669"/>
    <property type="project" value="UniProtKB-KW"/>
</dbReference>
<dbReference type="PANTHER" id="PTHR11938:SF133">
    <property type="entry name" value="GLUTAMATE SYNTHASE (NADH)"/>
    <property type="match status" value="1"/>
</dbReference>
<dbReference type="RefSeq" id="WP_092889089.1">
    <property type="nucleotide sequence ID" value="NZ_FOOQ01000001.1"/>
</dbReference>
<dbReference type="InterPro" id="IPR002489">
    <property type="entry name" value="Glu_synth_asu_C"/>
</dbReference>
<comment type="cofactor">
    <cofactor evidence="1">
        <name>FMN</name>
        <dbReference type="ChEBI" id="CHEBI:58210"/>
    </cofactor>
</comment>
<keyword evidence="8" id="KW-0479">Metal-binding</keyword>
<evidence type="ECO:0000256" key="7">
    <source>
        <dbReference type="ARBA" id="ARBA00022643"/>
    </source>
</evidence>
<dbReference type="SUPFAM" id="SSF69336">
    <property type="entry name" value="Alpha subunit of glutamate synthase, C-terminal domain"/>
    <property type="match status" value="1"/>
</dbReference>
<evidence type="ECO:0000313" key="19">
    <source>
        <dbReference type="EMBL" id="SFF96280.1"/>
    </source>
</evidence>
<evidence type="ECO:0000256" key="1">
    <source>
        <dbReference type="ARBA" id="ARBA00001917"/>
    </source>
</evidence>
<protein>
    <submittedName>
        <fullName evidence="19">Glutamate synthase (NADPH/NADH) large chain</fullName>
    </submittedName>
</protein>
<evidence type="ECO:0000256" key="11">
    <source>
        <dbReference type="ARBA" id="ARBA00023002"/>
    </source>
</evidence>
<evidence type="ECO:0000256" key="6">
    <source>
        <dbReference type="ARBA" id="ARBA00022630"/>
    </source>
</evidence>
<dbReference type="CDD" id="cd02808">
    <property type="entry name" value="GltS_FMN"/>
    <property type="match status" value="1"/>
</dbReference>
<evidence type="ECO:0000256" key="3">
    <source>
        <dbReference type="ARBA" id="ARBA00001974"/>
    </source>
</evidence>
<dbReference type="Pfam" id="PF04898">
    <property type="entry name" value="Glu_syn_central"/>
    <property type="match status" value="1"/>
</dbReference>
<dbReference type="FunFam" id="3.20.20.70:FF:000031">
    <property type="entry name" value="Glutamate synthase 1 [NADH]"/>
    <property type="match status" value="1"/>
</dbReference>
<sequence>MTKPQRDTPVESEGLADPTDQRSNCGVGAVVDLDGGRTHETVADGVELLANLEHRGTTGAEENTGDGAGITIQRPDEFFDSVVDADLPETYAVGSVFMPQDDAAREGLFSIFERSLEAHGLDVFHWRDVPTDNSTLGATALESEPDVWQAFVRPAEEMNGEAFDRKLYVGRRAAEKRVGELESAGAARFYVCSLSRKTLVYKGLLKGDQLLDYFPDLADERVKTTLTLVHARFSTNTLGAWHLAHPYRHIIHNGEINTIRGNINWMRARETDLAHPDFGEDLETIKPVTKADQSDTAVVDNAVELLLHSDRELPHVLRMLIPEAYRGDDAMSQEKRDWYDYHASLVEPWDGPALVAATDGDRIAAVLDRNGLRPCRYDVTTDDKVIMASEVGALDTEPSEIRERGRLQPGQLFMADPVEGRVIPDDEVFDSLTDEKYGQWVRNEQRHLDEVAEKDDYEPRDEVDSLRAHQAAFGYTHDQVNHLIKPMAEDGKDPVGSMGDDTPLSVLSDFNRPLFTYFKQLFAQVTNPPLDYIREELVTSLESRLGYQRNLLDETAEHARQLVLDSPVLTDAQTDGIKELDGDLSSTVVDITYETGEEMRAAVERVREAAKDAIEGGANVVVLSDRNLGPDRVAIPSLLATGAVHHSLVRNGLRNHAGLVVESGDPREVHHLATLVGYGAGAVNPYLAYQTIGDVVAGPDGADESEAVAAYKNALEDGLLKTMAKMGISTVESYQGAQIFEAVGLDSEFVAEYFEGTEIRTEGIGIDVVEDDALTRHAVGFGADPDLERQGEYEHRSDGIHHQWNPKTVGTLQQAVRSGKYEKYREFAELVNDQSEELQTLRGLLEFDSDRDPVPIAEVEPVEDIVERFSTAAMSLGSLSPEAHENNSIAMNRIGGKSNSGEGGEPPERFGTEKECNVKQVASGRFGVTSQYLSSADELQIKMAQGSKPGEGGHLPGKKVNDMIAHVRYATPGVGLISPPPLHDIYSIEDLKQLIHDLKAANSDADINVKLVSEAGIGTIAAGVAKANADVVHISGHDGGTGASPKTSIKNAGLPWELGLAEANQMLRATDLRSRIRVTADGGMKTGRDIAVAALLGAEEYVFGTASLVTSGCVMARQCHENTCPVGVATQRDDLRKRFPGQPDHVINYMTFMAQELREIMAELGFRTVDEMIGRPSVLRQRETDHEKARHLDLASVIAEPAEGARYKTEEQTHADLETQLDHKLIEQARPALERGEPVEIRESVSNVDRAVGAMLSNRISEAYGSEGLADGTIDCEFSGIAGQSFGAFLANGVTMRLTGASNDYVGKGLSGGRIVVNTPEDAAYEADENVLVGNVALYGATQGEAYVNGVAGERFGVRNSGVKAVVEGVGDHGCEYMTGGVVAVLGDTGRNFAAGMSGGVAYVYDPDDELEAKANTGMVSLFDDLEESDEQMLRRLVENHVEYTDSDRATALLDDWASASGDFVKVMPDAYADIIAENAEADVRSELPASATAAAADGDAGLAQTGDD</sequence>
<reference evidence="20" key="1">
    <citation type="submission" date="2016-10" db="EMBL/GenBank/DDBJ databases">
        <authorList>
            <person name="Varghese N."/>
            <person name="Submissions S."/>
        </authorList>
    </citation>
    <scope>NUCLEOTIDE SEQUENCE [LARGE SCALE GENOMIC DNA]</scope>
    <source>
        <strain evidence="20">CGMCC 1.7739</strain>
    </source>
</reference>
<evidence type="ECO:0000256" key="17">
    <source>
        <dbReference type="SAM" id="MobiDB-lite"/>
    </source>
</evidence>
<evidence type="ECO:0000256" key="10">
    <source>
        <dbReference type="ARBA" id="ARBA00022962"/>
    </source>
</evidence>
<dbReference type="Gene3D" id="2.160.20.60">
    <property type="entry name" value="Glutamate synthase, alpha subunit, C-terminal domain"/>
    <property type="match status" value="1"/>
</dbReference>
<evidence type="ECO:0000313" key="20">
    <source>
        <dbReference type="Proteomes" id="UP000198876"/>
    </source>
</evidence>
<dbReference type="InterPro" id="IPR029055">
    <property type="entry name" value="Ntn_hydrolases_N"/>
</dbReference>
<keyword evidence="15" id="KW-0003">3Fe-4S</keyword>
<evidence type="ECO:0000256" key="8">
    <source>
        <dbReference type="ARBA" id="ARBA00022723"/>
    </source>
</evidence>
<keyword evidence="6" id="KW-0285">Flavoprotein</keyword>
<evidence type="ECO:0000256" key="14">
    <source>
        <dbReference type="ARBA" id="ARBA00023164"/>
    </source>
</evidence>
<dbReference type="GO" id="GO:0019676">
    <property type="term" value="P:ammonia assimilation cycle"/>
    <property type="evidence" value="ECO:0007669"/>
    <property type="project" value="TreeGrafter"/>
</dbReference>
<dbReference type="FunFam" id="3.60.20.10:FF:000001">
    <property type="entry name" value="Glutamate synthase, large subunit"/>
    <property type="match status" value="1"/>
</dbReference>
<dbReference type="Pfam" id="PF00310">
    <property type="entry name" value="GATase_2"/>
    <property type="match status" value="1"/>
</dbReference>
<comment type="cofactor">
    <cofactor evidence="3">
        <name>FAD</name>
        <dbReference type="ChEBI" id="CHEBI:57692"/>
    </cofactor>
</comment>
<dbReference type="InterPro" id="IPR006982">
    <property type="entry name" value="Glu_synth_centr_N"/>
</dbReference>
<dbReference type="OrthoDB" id="211693at2157"/>
<dbReference type="CDD" id="cd00713">
    <property type="entry name" value="GltS"/>
    <property type="match status" value="1"/>
</dbReference>
<keyword evidence="11" id="KW-0560">Oxidoreductase</keyword>
<dbReference type="Pfam" id="PF01493">
    <property type="entry name" value="GXGXG"/>
    <property type="match status" value="1"/>
</dbReference>
<organism evidence="19 20">
    <name type="scientific">Halopelagius inordinatus</name>
    <dbReference type="NCBI Taxonomy" id="553467"/>
    <lineage>
        <taxon>Archaea</taxon>
        <taxon>Methanobacteriati</taxon>
        <taxon>Methanobacteriota</taxon>
        <taxon>Stenosarchaea group</taxon>
        <taxon>Halobacteria</taxon>
        <taxon>Halobacteriales</taxon>
        <taxon>Haloferacaceae</taxon>
    </lineage>
</organism>
<comment type="pathway">
    <text evidence="16">Amino-acid biosynthesis.</text>
</comment>
<dbReference type="CDD" id="cd00982">
    <property type="entry name" value="gltB_C"/>
    <property type="match status" value="1"/>
</dbReference>
<feature type="domain" description="Glutamine amidotransferase type-2" evidence="18">
    <location>
        <begin position="25"/>
        <end position="418"/>
    </location>
</feature>
<dbReference type="Gene3D" id="3.20.20.70">
    <property type="entry name" value="Aldolase class I"/>
    <property type="match status" value="2"/>
</dbReference>
<keyword evidence="14" id="KW-0314">Glutamate biosynthesis</keyword>
<keyword evidence="7" id="KW-0288">FMN</keyword>
<evidence type="ECO:0000256" key="2">
    <source>
        <dbReference type="ARBA" id="ARBA00001927"/>
    </source>
</evidence>
<comment type="cofactor">
    <cofactor evidence="2">
        <name>[3Fe-4S] cluster</name>
        <dbReference type="ChEBI" id="CHEBI:21137"/>
    </cofactor>
</comment>
<dbReference type="Pfam" id="PF01645">
    <property type="entry name" value="Glu_synthase"/>
    <property type="match status" value="1"/>
</dbReference>